<evidence type="ECO:0000256" key="1">
    <source>
        <dbReference type="SAM" id="SignalP"/>
    </source>
</evidence>
<feature type="non-terminal residue" evidence="2">
    <location>
        <position position="120"/>
    </location>
</feature>
<reference evidence="2" key="1">
    <citation type="submission" date="2016-09" db="EMBL/GenBank/DDBJ databases">
        <authorList>
            <person name="Capua I."/>
            <person name="De Benedictis P."/>
            <person name="Joannis T."/>
            <person name="Lombin L.H."/>
            <person name="Cattoli G."/>
        </authorList>
    </citation>
    <scope>NUCLEOTIDE SEQUENCE</scope>
</reference>
<accession>A0A1E1XRL7</accession>
<proteinExistence type="evidence at transcript level"/>
<sequence length="120" mass="13723">MFLFIFFFLFTPCQCAWEGENVHEETWKTNNANLSAARCLRSIRSRYVRCYNSIQMGNLLSRRKKKSNARFCRMLERKLCACVALTLSNVVPKALFYCLQRCLAFASCGTREGSEAVAAA</sequence>
<keyword evidence="1" id="KW-0732">Signal</keyword>
<protein>
    <submittedName>
        <fullName evidence="2">Putative secreted protein</fullName>
    </submittedName>
</protein>
<dbReference type="AlphaFoldDB" id="A0A1E1XRL7"/>
<name>A0A1E1XRL7_AMBSC</name>
<reference evidence="2" key="2">
    <citation type="journal article" date="2017" name="Front. Cell. Infect. Microbiol.">
        <title>Analysis of the Salivary Gland Transcriptome of Unfed and Partially Fed Amblyomma sculptum Ticks and Descriptive Proteome of the Saliva.</title>
        <authorList>
            <person name="Esteves E."/>
            <person name="Maruyama S.R."/>
            <person name="Kawahara R."/>
            <person name="Fujita A."/>
            <person name="Martins L.A."/>
            <person name="Righi A.A."/>
            <person name="Costa F.B."/>
            <person name="Palmisano G."/>
            <person name="Labruna M.B."/>
            <person name="Sa-Nunes A."/>
            <person name="Ribeiro J.M.C."/>
            <person name="Fogaca A.C."/>
        </authorList>
    </citation>
    <scope>NUCLEOTIDE SEQUENCE</scope>
</reference>
<dbReference type="EMBL" id="GFAA01001467">
    <property type="protein sequence ID" value="JAU01968.1"/>
    <property type="molecule type" value="mRNA"/>
</dbReference>
<feature type="chain" id="PRO_5012068430" evidence="1">
    <location>
        <begin position="16"/>
        <end position="120"/>
    </location>
</feature>
<organism evidence="2">
    <name type="scientific">Amblyomma sculptum</name>
    <name type="common">Tick</name>
    <dbReference type="NCBI Taxonomy" id="1581419"/>
    <lineage>
        <taxon>Eukaryota</taxon>
        <taxon>Metazoa</taxon>
        <taxon>Ecdysozoa</taxon>
        <taxon>Arthropoda</taxon>
        <taxon>Chelicerata</taxon>
        <taxon>Arachnida</taxon>
        <taxon>Acari</taxon>
        <taxon>Parasitiformes</taxon>
        <taxon>Ixodida</taxon>
        <taxon>Ixodoidea</taxon>
        <taxon>Ixodidae</taxon>
        <taxon>Amblyomminae</taxon>
        <taxon>Amblyomma</taxon>
    </lineage>
</organism>
<feature type="signal peptide" evidence="1">
    <location>
        <begin position="1"/>
        <end position="15"/>
    </location>
</feature>
<evidence type="ECO:0000313" key="2">
    <source>
        <dbReference type="EMBL" id="JAU01968.1"/>
    </source>
</evidence>